<feature type="region of interest" description="Disordered" evidence="9">
    <location>
        <begin position="357"/>
        <end position="396"/>
    </location>
</feature>
<feature type="domain" description="CFEM" evidence="11">
    <location>
        <begin position="31"/>
        <end position="94"/>
    </location>
</feature>
<evidence type="ECO:0000256" key="7">
    <source>
        <dbReference type="ARBA" id="ARBA00023157"/>
    </source>
</evidence>
<proteinExistence type="inferred from homology"/>
<feature type="region of interest" description="Disordered" evidence="9">
    <location>
        <begin position="580"/>
        <end position="643"/>
    </location>
</feature>
<feature type="compositionally biased region" description="Low complexity" evidence="9">
    <location>
        <begin position="674"/>
        <end position="693"/>
    </location>
</feature>
<keyword evidence="13" id="KW-1185">Reference proteome</keyword>
<feature type="compositionally biased region" description="Polar residues" evidence="9">
    <location>
        <begin position="599"/>
        <end position="625"/>
    </location>
</feature>
<evidence type="ECO:0000256" key="3">
    <source>
        <dbReference type="ARBA" id="ARBA00010031"/>
    </source>
</evidence>
<evidence type="ECO:0000256" key="2">
    <source>
        <dbReference type="ARBA" id="ARBA00004613"/>
    </source>
</evidence>
<keyword evidence="8" id="KW-0449">Lipoprotein</keyword>
<evidence type="ECO:0000256" key="10">
    <source>
        <dbReference type="SAM" id="Phobius"/>
    </source>
</evidence>
<protein>
    <recommendedName>
        <fullName evidence="11">CFEM domain-containing protein</fullName>
    </recommendedName>
</protein>
<comment type="similarity">
    <text evidence="3">Belongs to the RBT5 family.</text>
</comment>
<feature type="compositionally biased region" description="Polar residues" evidence="9">
    <location>
        <begin position="259"/>
        <end position="285"/>
    </location>
</feature>
<dbReference type="EMBL" id="ML986713">
    <property type="protein sequence ID" value="KAF2259309.1"/>
    <property type="molecule type" value="Genomic_DNA"/>
</dbReference>
<keyword evidence="10" id="KW-0812">Transmembrane</keyword>
<keyword evidence="10" id="KW-1133">Transmembrane helix</keyword>
<keyword evidence="5" id="KW-0325">Glycoprotein</keyword>
<accession>A0A9P4K4H7</accession>
<evidence type="ECO:0000256" key="1">
    <source>
        <dbReference type="ARBA" id="ARBA00004589"/>
    </source>
</evidence>
<keyword evidence="4" id="KW-0964">Secreted</keyword>
<dbReference type="OrthoDB" id="3946741at2759"/>
<dbReference type="Pfam" id="PF05730">
    <property type="entry name" value="CFEM"/>
    <property type="match status" value="1"/>
</dbReference>
<evidence type="ECO:0000256" key="9">
    <source>
        <dbReference type="SAM" id="MobiDB-lite"/>
    </source>
</evidence>
<feature type="compositionally biased region" description="Low complexity" evidence="9">
    <location>
        <begin position="8"/>
        <end position="22"/>
    </location>
</feature>
<feature type="compositionally biased region" description="Low complexity" evidence="9">
    <location>
        <begin position="292"/>
        <end position="305"/>
    </location>
</feature>
<dbReference type="Proteomes" id="UP000800093">
    <property type="component" value="Unassembled WGS sequence"/>
</dbReference>
<comment type="subcellular location">
    <subcellularLocation>
        <location evidence="1">Membrane</location>
        <topology evidence="1">Lipid-anchor</topology>
        <topology evidence="1">GPI-anchor</topology>
    </subcellularLocation>
    <subcellularLocation>
        <location evidence="2">Secreted</location>
    </subcellularLocation>
</comment>
<evidence type="ECO:0000313" key="13">
    <source>
        <dbReference type="Proteomes" id="UP000800093"/>
    </source>
</evidence>
<feature type="compositionally biased region" description="Low complexity" evidence="9">
    <location>
        <begin position="365"/>
        <end position="376"/>
    </location>
</feature>
<gene>
    <name evidence="12" type="ORF">CC78DRAFT_586141</name>
</gene>
<evidence type="ECO:0000256" key="6">
    <source>
        <dbReference type="ARBA" id="ARBA00022729"/>
    </source>
</evidence>
<reference evidence="13" key="1">
    <citation type="journal article" date="2020" name="Stud. Mycol.">
        <title>101 Dothideomycetes genomes: A test case for predicting lifestyles and emergence of pathogens.</title>
        <authorList>
            <person name="Haridas S."/>
            <person name="Albert R."/>
            <person name="Binder M."/>
            <person name="Bloem J."/>
            <person name="LaButti K."/>
            <person name="Salamov A."/>
            <person name="Andreopoulos B."/>
            <person name="Baker S."/>
            <person name="Barry K."/>
            <person name="Bills G."/>
            <person name="Bluhm B."/>
            <person name="Cannon C."/>
            <person name="Castanera R."/>
            <person name="Culley D."/>
            <person name="Daum C."/>
            <person name="Ezra D."/>
            <person name="Gonzalez J."/>
            <person name="Henrissat B."/>
            <person name="Kuo A."/>
            <person name="Liang C."/>
            <person name="Lipzen A."/>
            <person name="Lutzoni F."/>
            <person name="Magnuson J."/>
            <person name="Mondo S."/>
            <person name="Nolan M."/>
            <person name="Ohm R."/>
            <person name="Pangilinan J."/>
            <person name="Park H.-J."/>
            <person name="Ramirez L."/>
            <person name="Alfaro M."/>
            <person name="Sun H."/>
            <person name="Tritt A."/>
            <person name="Yoshinaga Y."/>
            <person name="Zwiers L.-H."/>
            <person name="Turgeon B."/>
            <person name="Goodwin S."/>
            <person name="Spatafora J."/>
            <person name="Crous P."/>
            <person name="Grigoriev I."/>
        </authorList>
    </citation>
    <scope>NUCLEOTIDE SEQUENCE [LARGE SCALE GENOMIC DNA]</scope>
    <source>
        <strain evidence="13">CBS 304.66</strain>
    </source>
</reference>
<feature type="region of interest" description="Disordered" evidence="9">
    <location>
        <begin position="229"/>
        <end position="344"/>
    </location>
</feature>
<keyword evidence="7" id="KW-1015">Disulfide bond</keyword>
<dbReference type="GO" id="GO:0098552">
    <property type="term" value="C:side of membrane"/>
    <property type="evidence" value="ECO:0007669"/>
    <property type="project" value="UniProtKB-KW"/>
</dbReference>
<dbReference type="GO" id="GO:0005576">
    <property type="term" value="C:extracellular region"/>
    <property type="evidence" value="ECO:0007669"/>
    <property type="project" value="UniProtKB-SubCell"/>
</dbReference>
<organism evidence="12 13">
    <name type="scientific">Lojkania enalia</name>
    <dbReference type="NCBI Taxonomy" id="147567"/>
    <lineage>
        <taxon>Eukaryota</taxon>
        <taxon>Fungi</taxon>
        <taxon>Dikarya</taxon>
        <taxon>Ascomycota</taxon>
        <taxon>Pezizomycotina</taxon>
        <taxon>Dothideomycetes</taxon>
        <taxon>Pleosporomycetidae</taxon>
        <taxon>Pleosporales</taxon>
        <taxon>Pleosporales incertae sedis</taxon>
        <taxon>Lojkania</taxon>
    </lineage>
</organism>
<feature type="region of interest" description="Disordered" evidence="9">
    <location>
        <begin position="1"/>
        <end position="22"/>
    </location>
</feature>
<feature type="region of interest" description="Disordered" evidence="9">
    <location>
        <begin position="667"/>
        <end position="705"/>
    </location>
</feature>
<keyword evidence="10" id="KW-0472">Membrane</keyword>
<feature type="region of interest" description="Disordered" evidence="9">
    <location>
        <begin position="748"/>
        <end position="778"/>
    </location>
</feature>
<keyword evidence="5" id="KW-0336">GPI-anchor</keyword>
<name>A0A9P4K4H7_9PLEO</name>
<evidence type="ECO:0000256" key="4">
    <source>
        <dbReference type="ARBA" id="ARBA00022525"/>
    </source>
</evidence>
<sequence length="839" mass="90851">MTLPSLIAATPQQPSSTSSLPSSPLPAALARALPACAQPCVQAALFNRFPLACTIDPDLHCLCSRYSNSGEALGEVALACLYASCSTVESSAVSVYNICLGQRDAVLPTQTALTVTAASSIMSKLVSSTGSFVTSSKPPTLASISQLQTASSTLTRLTTATSIFADSVPTSVFSSSPMQSATTTTVSTEAPRTMKPAQIAGLSIAAAATFILAIGLMVLSVYLRRRRERKQVSEITPSEKRGSGARDNSGRLSKHFVMNISSPSVSDNESSYSTPKSQKAGTNLTPAPGYFNSNTYTNTYPKPTNLNASVRAAQPRPNPPSRENLSSIHPALRPGAGYSNNSSSLSVPLDQIGLAITAEPPKSTPPTALALPQQPQRAEAKEKRVKNPRPADAYQRPDSVFSQDTVFEEDLLSPRRVSMLLPAPSLPVPPIPVPPIRTMQPRRLQAAPSATAMTHRPYPARQQSLQQPGLSLNIPVRHSRSQPMRVALTENVPVRHAKSQPLRNASTSPSSSRSAVQFPVPLMHSGSPARIRTSSVYDQYKYVSTAASTPEPTLEEDIPDYYFLAHGKLAKYTKTTASPNRIVRPNESPKLVNIKPRFSSGNVSRNTSRDTAYNRDSMSSQTSFETVDPNDPTPEDDDDGKRLSYENQLSPVAESPISNLRYPKVPRASNQLVPRSPVTPRSPHSPSSSSPASQRGERTPHNLPEPSALFVKRRGEHEALALENQLLNMCSSPKKTEIRNHMRNFRQHVRSSSVETAWEPTPPTSQRHTRVQSGQWPKSPAMYDMDVVKPLNFNSKVKAPPAPVDVETLKSPLWVPRLTPTRKGDDLLLSVTYSKGERG</sequence>
<evidence type="ECO:0000259" key="11">
    <source>
        <dbReference type="Pfam" id="PF05730"/>
    </source>
</evidence>
<evidence type="ECO:0000313" key="12">
    <source>
        <dbReference type="EMBL" id="KAF2259309.1"/>
    </source>
</evidence>
<evidence type="ECO:0000256" key="8">
    <source>
        <dbReference type="ARBA" id="ARBA00023288"/>
    </source>
</evidence>
<comment type="caution">
    <text evidence="12">The sequence shown here is derived from an EMBL/GenBank/DDBJ whole genome shotgun (WGS) entry which is preliminary data.</text>
</comment>
<evidence type="ECO:0000256" key="5">
    <source>
        <dbReference type="ARBA" id="ARBA00022622"/>
    </source>
</evidence>
<dbReference type="InterPro" id="IPR008427">
    <property type="entry name" value="Extracellular_membr_CFEM_dom"/>
</dbReference>
<keyword evidence="6" id="KW-0732">Signal</keyword>
<feature type="transmembrane region" description="Helical" evidence="10">
    <location>
        <begin position="199"/>
        <end position="223"/>
    </location>
</feature>
<dbReference type="AlphaFoldDB" id="A0A9P4K4H7"/>